<organism evidence="17 18">
    <name type="scientific">Fodinicola feengrottensis</name>
    <dbReference type="NCBI Taxonomy" id="435914"/>
    <lineage>
        <taxon>Bacteria</taxon>
        <taxon>Bacillati</taxon>
        <taxon>Actinomycetota</taxon>
        <taxon>Actinomycetes</taxon>
        <taxon>Mycobacteriales</taxon>
        <taxon>Fodinicola</taxon>
    </lineage>
</organism>
<evidence type="ECO:0000256" key="8">
    <source>
        <dbReference type="ARBA" id="ARBA00022857"/>
    </source>
</evidence>
<evidence type="ECO:0000313" key="18">
    <source>
        <dbReference type="Proteomes" id="UP001500618"/>
    </source>
</evidence>
<evidence type="ECO:0000256" key="4">
    <source>
        <dbReference type="ARBA" id="ARBA00013076"/>
    </source>
</evidence>
<comment type="caution">
    <text evidence="17">The sequence shown here is derived from an EMBL/GenBank/DDBJ whole genome shotgun (WGS) entry which is preliminary data.</text>
</comment>
<keyword evidence="9" id="KW-0560">Oxidoreductase</keyword>
<feature type="region of interest" description="Disordered" evidence="16">
    <location>
        <begin position="423"/>
        <end position="443"/>
    </location>
</feature>
<comment type="pathway">
    <text evidence="2">Siderophore biosynthesis; mycobactin biosynthesis.</text>
</comment>
<keyword evidence="18" id="KW-1185">Reference proteome</keyword>
<dbReference type="EC" id="1.14.13.59" evidence="4"/>
<comment type="catalytic activity">
    <reaction evidence="15">
        <text>L-lysine + NADPH + O2 = N(6)-hydroxy-L-lysine + NADP(+) + H2O</text>
        <dbReference type="Rhea" id="RHEA:23228"/>
        <dbReference type="ChEBI" id="CHEBI:15377"/>
        <dbReference type="ChEBI" id="CHEBI:15379"/>
        <dbReference type="ChEBI" id="CHEBI:32551"/>
        <dbReference type="ChEBI" id="CHEBI:57783"/>
        <dbReference type="ChEBI" id="CHEBI:57820"/>
        <dbReference type="ChEBI" id="CHEBI:58349"/>
        <dbReference type="EC" id="1.14.13.59"/>
    </reaction>
</comment>
<name>A0ABN2IMR8_9ACTN</name>
<comment type="similarity">
    <text evidence="3">Belongs to the lysine N(6)-hydroxylase/L-ornithine N(5)-oxygenase family.</text>
</comment>
<dbReference type="SUPFAM" id="SSF51905">
    <property type="entry name" value="FAD/NAD(P)-binding domain"/>
    <property type="match status" value="2"/>
</dbReference>
<evidence type="ECO:0000256" key="11">
    <source>
        <dbReference type="ARBA" id="ARBA00029939"/>
    </source>
</evidence>
<sequence length="443" mass="48660">MNSEPYDLIGVGIGPFNLSLAALADPVPGLRALFLDAKPEFSWHPGMLLPGTQLQVPFLADLVTLADPTSRWSFLNYLREHDRLFPFYFSERFHAPRREYDHYCRWVSRELAGCRFGAEVGAVRRSGDFFEVTYREAERNHTVLARNVVLGVGTEPVLPAALAALDSDRVVHSASYLGRRDSIAGLSDVTVVGAGQSGAEVFLDLLRDAPEHGRRVRWITQTPFAPMEYSKLGLEHFTPAYTDYFRRLPAPVRDALVPEQWQLYKAISAETIAEIFDVLYEQGIGGEWPEAVLLPGVTVNAAADTGGQLDLTCRHVEQGREFGVRTAAVVAATGYAARQPDFLTPISGGVAWDQQGRYQIDENYRVSFVDDWPAGLYVQNAELHTHGVGAPDLGLGAHRAAMILNAIAGKAAYRLPARTSFTTFGAPAPQPDSEAPRVAVPAR</sequence>
<evidence type="ECO:0000256" key="5">
    <source>
        <dbReference type="ARBA" id="ARBA00016406"/>
    </source>
</evidence>
<evidence type="ECO:0000256" key="2">
    <source>
        <dbReference type="ARBA" id="ARBA00005102"/>
    </source>
</evidence>
<dbReference type="GO" id="GO:0004497">
    <property type="term" value="F:monooxygenase activity"/>
    <property type="evidence" value="ECO:0007669"/>
    <property type="project" value="UniProtKB-KW"/>
</dbReference>
<dbReference type="EMBL" id="BAAANY010000032">
    <property type="protein sequence ID" value="GAA1708150.1"/>
    <property type="molecule type" value="Genomic_DNA"/>
</dbReference>
<protein>
    <recommendedName>
        <fullName evidence="5">L-lysine N6-monooxygenase MbtG</fullName>
        <ecNumber evidence="4">1.14.13.59</ecNumber>
    </recommendedName>
    <alternativeName>
        <fullName evidence="14">Lysine 6-N-hydroxylase</fullName>
    </alternativeName>
    <alternativeName>
        <fullName evidence="13">Lysine N6-hydroxylase</fullName>
    </alternativeName>
    <alternativeName>
        <fullName evidence="11">Lysine-N-oxygenase</fullName>
    </alternativeName>
    <alternativeName>
        <fullName evidence="12">Mycobactin synthase protein G</fullName>
    </alternativeName>
</protein>
<evidence type="ECO:0000256" key="7">
    <source>
        <dbReference type="ARBA" id="ARBA00022827"/>
    </source>
</evidence>
<evidence type="ECO:0000256" key="16">
    <source>
        <dbReference type="SAM" id="MobiDB-lite"/>
    </source>
</evidence>
<dbReference type="RefSeq" id="WP_163572526.1">
    <property type="nucleotide sequence ID" value="NZ_BAAANY010000032.1"/>
</dbReference>
<evidence type="ECO:0000313" key="17">
    <source>
        <dbReference type="EMBL" id="GAA1708150.1"/>
    </source>
</evidence>
<gene>
    <name evidence="17" type="ORF">GCM10009765_67130</name>
</gene>
<proteinExistence type="inferred from homology"/>
<accession>A0ABN2IMR8</accession>
<dbReference type="Proteomes" id="UP001500618">
    <property type="component" value="Unassembled WGS sequence"/>
</dbReference>
<evidence type="ECO:0000256" key="13">
    <source>
        <dbReference type="ARBA" id="ARBA00032493"/>
    </source>
</evidence>
<keyword evidence="7" id="KW-0274">FAD</keyword>
<evidence type="ECO:0000256" key="12">
    <source>
        <dbReference type="ARBA" id="ARBA00031158"/>
    </source>
</evidence>
<reference evidence="17 18" key="1">
    <citation type="journal article" date="2019" name="Int. J. Syst. Evol. Microbiol.">
        <title>The Global Catalogue of Microorganisms (GCM) 10K type strain sequencing project: providing services to taxonomists for standard genome sequencing and annotation.</title>
        <authorList>
            <consortium name="The Broad Institute Genomics Platform"/>
            <consortium name="The Broad Institute Genome Sequencing Center for Infectious Disease"/>
            <person name="Wu L."/>
            <person name="Ma J."/>
        </authorList>
    </citation>
    <scope>NUCLEOTIDE SEQUENCE [LARGE SCALE GENOMIC DNA]</scope>
    <source>
        <strain evidence="17 18">JCM 14718</strain>
    </source>
</reference>
<dbReference type="Gene3D" id="3.50.50.60">
    <property type="entry name" value="FAD/NAD(P)-binding domain"/>
    <property type="match status" value="1"/>
</dbReference>
<evidence type="ECO:0000256" key="10">
    <source>
        <dbReference type="ARBA" id="ARBA00023033"/>
    </source>
</evidence>
<evidence type="ECO:0000256" key="15">
    <source>
        <dbReference type="ARBA" id="ARBA00048407"/>
    </source>
</evidence>
<evidence type="ECO:0000256" key="14">
    <source>
        <dbReference type="ARBA" id="ARBA00032738"/>
    </source>
</evidence>
<keyword evidence="8" id="KW-0521">NADP</keyword>
<dbReference type="PANTHER" id="PTHR42802:SF1">
    <property type="entry name" value="L-ORNITHINE N(5)-MONOOXYGENASE"/>
    <property type="match status" value="1"/>
</dbReference>
<keyword evidence="10 17" id="KW-0503">Monooxygenase</keyword>
<evidence type="ECO:0000256" key="3">
    <source>
        <dbReference type="ARBA" id="ARBA00007588"/>
    </source>
</evidence>
<dbReference type="InterPro" id="IPR025700">
    <property type="entry name" value="Lys/Orn_oxygenase"/>
</dbReference>
<dbReference type="Pfam" id="PF13434">
    <property type="entry name" value="Lys_Orn_oxgnase"/>
    <property type="match status" value="1"/>
</dbReference>
<keyword evidence="6" id="KW-0285">Flavoprotein</keyword>
<evidence type="ECO:0000256" key="6">
    <source>
        <dbReference type="ARBA" id="ARBA00022630"/>
    </source>
</evidence>
<dbReference type="InterPro" id="IPR036188">
    <property type="entry name" value="FAD/NAD-bd_sf"/>
</dbReference>
<evidence type="ECO:0000256" key="9">
    <source>
        <dbReference type="ARBA" id="ARBA00023002"/>
    </source>
</evidence>
<dbReference type="PANTHER" id="PTHR42802">
    <property type="entry name" value="MONOOXYGENASE"/>
    <property type="match status" value="1"/>
</dbReference>
<comment type="cofactor">
    <cofactor evidence="1">
        <name>FAD</name>
        <dbReference type="ChEBI" id="CHEBI:57692"/>
    </cofactor>
</comment>
<evidence type="ECO:0000256" key="1">
    <source>
        <dbReference type="ARBA" id="ARBA00001974"/>
    </source>
</evidence>